<proteinExistence type="predicted"/>
<keyword evidence="1" id="KW-0472">Membrane</keyword>
<protein>
    <submittedName>
        <fullName evidence="2">Uncharacterized protein</fullName>
    </submittedName>
</protein>
<evidence type="ECO:0000256" key="1">
    <source>
        <dbReference type="SAM" id="Phobius"/>
    </source>
</evidence>
<reference evidence="2" key="1">
    <citation type="submission" date="2014-11" db="EMBL/GenBank/DDBJ databases">
        <authorList>
            <person name="Amaro Gonzalez C."/>
        </authorList>
    </citation>
    <scope>NUCLEOTIDE SEQUENCE</scope>
</reference>
<sequence>MHFLSLLLFSRSMAPVFLSACLPVLFFGLQIFRFVFVR</sequence>
<feature type="transmembrane region" description="Helical" evidence="1">
    <location>
        <begin position="12"/>
        <end position="36"/>
    </location>
</feature>
<accession>A0A0E9VD71</accession>
<reference evidence="2" key="2">
    <citation type="journal article" date="2015" name="Fish Shellfish Immunol.">
        <title>Early steps in the European eel (Anguilla anguilla)-Vibrio vulnificus interaction in the gills: Role of the RtxA13 toxin.</title>
        <authorList>
            <person name="Callol A."/>
            <person name="Pajuelo D."/>
            <person name="Ebbesson L."/>
            <person name="Teles M."/>
            <person name="MacKenzie S."/>
            <person name="Amaro C."/>
        </authorList>
    </citation>
    <scope>NUCLEOTIDE SEQUENCE</scope>
</reference>
<dbReference type="AlphaFoldDB" id="A0A0E9VD71"/>
<organism evidence="2">
    <name type="scientific">Anguilla anguilla</name>
    <name type="common">European freshwater eel</name>
    <name type="synonym">Muraena anguilla</name>
    <dbReference type="NCBI Taxonomy" id="7936"/>
    <lineage>
        <taxon>Eukaryota</taxon>
        <taxon>Metazoa</taxon>
        <taxon>Chordata</taxon>
        <taxon>Craniata</taxon>
        <taxon>Vertebrata</taxon>
        <taxon>Euteleostomi</taxon>
        <taxon>Actinopterygii</taxon>
        <taxon>Neopterygii</taxon>
        <taxon>Teleostei</taxon>
        <taxon>Anguilliformes</taxon>
        <taxon>Anguillidae</taxon>
        <taxon>Anguilla</taxon>
    </lineage>
</organism>
<dbReference type="EMBL" id="GBXM01032626">
    <property type="protein sequence ID" value="JAH75951.1"/>
    <property type="molecule type" value="Transcribed_RNA"/>
</dbReference>
<name>A0A0E9VD71_ANGAN</name>
<keyword evidence="1" id="KW-1133">Transmembrane helix</keyword>
<keyword evidence="1" id="KW-0812">Transmembrane</keyword>
<evidence type="ECO:0000313" key="2">
    <source>
        <dbReference type="EMBL" id="JAH75951.1"/>
    </source>
</evidence>